<evidence type="ECO:0000313" key="1">
    <source>
        <dbReference type="EMBL" id="CAG8629967.1"/>
    </source>
</evidence>
<dbReference type="AlphaFoldDB" id="A0A9N9GU40"/>
<gene>
    <name evidence="1" type="ORF">AGERDE_LOCUS10477</name>
</gene>
<dbReference type="OrthoDB" id="2473325at2759"/>
<proteinExistence type="predicted"/>
<dbReference type="EMBL" id="CAJVPL010003300">
    <property type="protein sequence ID" value="CAG8629967.1"/>
    <property type="molecule type" value="Genomic_DNA"/>
</dbReference>
<comment type="caution">
    <text evidence="1">The sequence shown here is derived from an EMBL/GenBank/DDBJ whole genome shotgun (WGS) entry which is preliminary data.</text>
</comment>
<accession>A0A9N9GU40</accession>
<protein>
    <submittedName>
        <fullName evidence="1">425_t:CDS:1</fullName>
    </submittedName>
</protein>
<organism evidence="1 2">
    <name type="scientific">Ambispora gerdemannii</name>
    <dbReference type="NCBI Taxonomy" id="144530"/>
    <lineage>
        <taxon>Eukaryota</taxon>
        <taxon>Fungi</taxon>
        <taxon>Fungi incertae sedis</taxon>
        <taxon>Mucoromycota</taxon>
        <taxon>Glomeromycotina</taxon>
        <taxon>Glomeromycetes</taxon>
        <taxon>Archaeosporales</taxon>
        <taxon>Ambisporaceae</taxon>
        <taxon>Ambispora</taxon>
    </lineage>
</organism>
<evidence type="ECO:0000313" key="2">
    <source>
        <dbReference type="Proteomes" id="UP000789831"/>
    </source>
</evidence>
<dbReference type="InterPro" id="IPR027417">
    <property type="entry name" value="P-loop_NTPase"/>
</dbReference>
<dbReference type="Proteomes" id="UP000789831">
    <property type="component" value="Unassembled WGS sequence"/>
</dbReference>
<reference evidence="1" key="1">
    <citation type="submission" date="2021-06" db="EMBL/GenBank/DDBJ databases">
        <authorList>
            <person name="Kallberg Y."/>
            <person name="Tangrot J."/>
            <person name="Rosling A."/>
        </authorList>
    </citation>
    <scope>NUCLEOTIDE SEQUENCE</scope>
    <source>
        <strain evidence="1">MT106</strain>
    </source>
</reference>
<name>A0A9N9GU40_9GLOM</name>
<dbReference type="Gene3D" id="3.40.50.300">
    <property type="entry name" value="P-loop containing nucleotide triphosphate hydrolases"/>
    <property type="match status" value="1"/>
</dbReference>
<dbReference type="SUPFAM" id="SSF52540">
    <property type="entry name" value="P-loop containing nucleoside triphosphate hydrolases"/>
    <property type="match status" value="1"/>
</dbReference>
<sequence length="215" mass="25174">FHSIEEFLSGLGMNWRNIPRFQKIIEQFDQERFLDEERLGESLTEEEINEFIRQIDKQLTEKGKEEVNLFYTAVTRAKKELYLTASCQEECSRFIKYLNPSLIELQPSDLKLTPTSLGLNRHVISGSSIAEIVGERGEEEQRILDQQIHRRKKIQENFSSSKAITYLLTSPTGELSNDVQSFLWKKEVTELVITHHDKVHGKTWEAEYNIKRIDE</sequence>
<keyword evidence="2" id="KW-1185">Reference proteome</keyword>
<feature type="non-terminal residue" evidence="1">
    <location>
        <position position="1"/>
    </location>
</feature>